<dbReference type="OrthoDB" id="2452975at2"/>
<keyword evidence="3" id="KW-1185">Reference proteome</keyword>
<accession>A0A2N5HXW0</accession>
<evidence type="ECO:0000313" key="3">
    <source>
        <dbReference type="Proteomes" id="UP000234950"/>
    </source>
</evidence>
<sequence length="249" mass="28663">MKLKGPFISLLAIAAVLSTLLIYWFYFSPPKSFPTKSQLIKEINHSTPRASVKIIQDTVHIDKGHVFVPYISKDGQYGVSFWVWERHKWEMESLSTNGSPRIWKIDRNNPASYYILWNLHPDDGVKDMDFYLIRERGYQGINGRMTYIPKIQMETKIALKKKSYGMMLMPDEWDAVMGSLIKGEKAKAPWSVFDSLTSNYQVYFGWIPYDQKDKVTVVKNSITGEGYTSGANIDESRILSPSEIETPLE</sequence>
<dbReference type="RefSeq" id="WP_101645879.1">
    <property type="nucleotide sequence ID" value="NZ_PGVE01000002.1"/>
</dbReference>
<keyword evidence="1" id="KW-0812">Transmembrane</keyword>
<name>A0A2N5HXW0_9BACI</name>
<dbReference type="AlphaFoldDB" id="A0A2N5HXW0"/>
<evidence type="ECO:0000256" key="1">
    <source>
        <dbReference type="SAM" id="Phobius"/>
    </source>
</evidence>
<comment type="caution">
    <text evidence="2">The sequence shown here is derived from an EMBL/GenBank/DDBJ whole genome shotgun (WGS) entry which is preliminary data.</text>
</comment>
<keyword evidence="1" id="KW-0472">Membrane</keyword>
<protein>
    <submittedName>
        <fullName evidence="2">Uncharacterized protein</fullName>
    </submittedName>
</protein>
<gene>
    <name evidence="2" type="ORF">CVD27_00015</name>
</gene>
<dbReference type="EMBL" id="PGVE01000002">
    <property type="protein sequence ID" value="PLS10365.1"/>
    <property type="molecule type" value="Genomic_DNA"/>
</dbReference>
<proteinExistence type="predicted"/>
<evidence type="ECO:0000313" key="2">
    <source>
        <dbReference type="EMBL" id="PLS10365.1"/>
    </source>
</evidence>
<keyword evidence="1" id="KW-1133">Transmembrane helix</keyword>
<feature type="transmembrane region" description="Helical" evidence="1">
    <location>
        <begin position="7"/>
        <end position="27"/>
    </location>
</feature>
<dbReference type="Proteomes" id="UP000234950">
    <property type="component" value="Unassembled WGS sequence"/>
</dbReference>
<reference evidence="2 3" key="1">
    <citation type="submission" date="2017-11" db="EMBL/GenBank/DDBJ databases">
        <title>Comparitive Functional Genomics of Dry Heat Resistant strains isolated from the Viking Spacecraft.</title>
        <authorList>
            <person name="Seuylemezian A."/>
            <person name="Cooper K."/>
            <person name="Vaishampayan P."/>
        </authorList>
    </citation>
    <scope>NUCLEOTIDE SEQUENCE [LARGE SCALE GENOMIC DNA]</scope>
    <source>
        <strain evidence="2 3">V32-6</strain>
    </source>
</reference>
<organism evidence="2 3">
    <name type="scientific">Neobacillus cucumis</name>
    <dbReference type="NCBI Taxonomy" id="1740721"/>
    <lineage>
        <taxon>Bacteria</taxon>
        <taxon>Bacillati</taxon>
        <taxon>Bacillota</taxon>
        <taxon>Bacilli</taxon>
        <taxon>Bacillales</taxon>
        <taxon>Bacillaceae</taxon>
        <taxon>Neobacillus</taxon>
    </lineage>
</organism>